<comment type="pathway">
    <text evidence="2">Pyrimidine metabolism; UMP biosynthesis via salvage pathway; UMP from uracil: step 1/1.</text>
</comment>
<evidence type="ECO:0000256" key="12">
    <source>
        <dbReference type="ARBA" id="ARBA00056901"/>
    </source>
</evidence>
<comment type="catalytic activity">
    <reaction evidence="11">
        <text>UMP + diphosphate = 5-phospho-alpha-D-ribose 1-diphosphate + uracil</text>
        <dbReference type="Rhea" id="RHEA:13017"/>
        <dbReference type="ChEBI" id="CHEBI:17568"/>
        <dbReference type="ChEBI" id="CHEBI:33019"/>
        <dbReference type="ChEBI" id="CHEBI:57865"/>
        <dbReference type="ChEBI" id="CHEBI:58017"/>
        <dbReference type="EC" id="2.4.2.9"/>
    </reaction>
</comment>
<evidence type="ECO:0000256" key="6">
    <source>
        <dbReference type="ARBA" id="ARBA00022676"/>
    </source>
</evidence>
<dbReference type="PANTHER" id="PTHR11608">
    <property type="entry name" value="BIFUNCTIONAL PROTEIN PYRR"/>
    <property type="match status" value="1"/>
</dbReference>
<keyword evidence="7 16" id="KW-0808">Transferase</keyword>
<dbReference type="InterPro" id="IPR000836">
    <property type="entry name" value="PRTase_dom"/>
</dbReference>
<dbReference type="CDD" id="cd06223">
    <property type="entry name" value="PRTases_typeI"/>
    <property type="match status" value="1"/>
</dbReference>
<evidence type="ECO:0000256" key="10">
    <source>
        <dbReference type="ARBA" id="ARBA00031082"/>
    </source>
</evidence>
<proteinExistence type="inferred from homology"/>
<dbReference type="EC" id="2.4.2.9" evidence="4"/>
<keyword evidence="6 16" id="KW-0328">Glycosyltransferase</keyword>
<dbReference type="FunFam" id="3.40.50.2020:FF:000023">
    <property type="entry name" value="Probable uracil phosphoribosyltransferase"/>
    <property type="match status" value="1"/>
</dbReference>
<protein>
    <recommendedName>
        <fullName evidence="13">Uracil phosphoribosyltransferase</fullName>
        <ecNumber evidence="4">2.4.2.9</ecNumber>
    </recommendedName>
    <alternativeName>
        <fullName evidence="10">UMP pyrophosphorylase</fullName>
    </alternativeName>
    <alternativeName>
        <fullName evidence="14">UPRTase</fullName>
    </alternativeName>
</protein>
<comment type="function">
    <text evidence="12">Catalyzes the conversion of uracil and 5-phospho-alpha-D-ribose 1-diphosphate (PRPP) to UMP and diphosphate.</text>
</comment>
<evidence type="ECO:0000256" key="7">
    <source>
        <dbReference type="ARBA" id="ARBA00022679"/>
    </source>
</evidence>
<dbReference type="Gene3D" id="3.40.50.2020">
    <property type="match status" value="1"/>
</dbReference>
<dbReference type="Proteomes" id="UP000824115">
    <property type="component" value="Unassembled WGS sequence"/>
</dbReference>
<evidence type="ECO:0000256" key="3">
    <source>
        <dbReference type="ARBA" id="ARBA00009516"/>
    </source>
</evidence>
<accession>A0A9D2GQB1</accession>
<evidence type="ECO:0000256" key="8">
    <source>
        <dbReference type="ARBA" id="ARBA00022741"/>
    </source>
</evidence>
<dbReference type="GO" id="GO:0005525">
    <property type="term" value="F:GTP binding"/>
    <property type="evidence" value="ECO:0007669"/>
    <property type="project" value="UniProtKB-KW"/>
</dbReference>
<evidence type="ECO:0000256" key="14">
    <source>
        <dbReference type="ARBA" id="ARBA00079807"/>
    </source>
</evidence>
<evidence type="ECO:0000256" key="13">
    <source>
        <dbReference type="ARBA" id="ARBA00072146"/>
    </source>
</evidence>
<evidence type="ECO:0000259" key="15">
    <source>
        <dbReference type="Pfam" id="PF14681"/>
    </source>
</evidence>
<sequence>MTIINLNDGNSVLNQFVAEIRDKDIQKNHMRFRRNLERIGEIFAYEISRRLNYKTAEVTTPLGISECRLLADDIVLATILRAGLPLHNGLLNYFDKAQNAFIAAYRKYGKDNKFDIKLEYITSPSTEGKVLILADTMLATGASLVLAYERLIEKGEPIHTHIVCPIACSSGVEYLSKTLPHKNVTFWTCAVDEELTNKSYIVPGLGDAGDLAFGDKL</sequence>
<dbReference type="InterPro" id="IPR050137">
    <property type="entry name" value="PyrR_bifunctional"/>
</dbReference>
<comment type="cofactor">
    <cofactor evidence="1">
        <name>Mg(2+)</name>
        <dbReference type="ChEBI" id="CHEBI:18420"/>
    </cofactor>
</comment>
<dbReference type="NCBIfam" id="NF001097">
    <property type="entry name" value="PRK00129.1"/>
    <property type="match status" value="1"/>
</dbReference>
<organism evidence="16 17">
    <name type="scientific">Candidatus Coprenecus stercoravium</name>
    <dbReference type="NCBI Taxonomy" id="2840735"/>
    <lineage>
        <taxon>Bacteria</taxon>
        <taxon>Pseudomonadati</taxon>
        <taxon>Bacteroidota</taxon>
        <taxon>Bacteroidia</taxon>
        <taxon>Bacteroidales</taxon>
        <taxon>Rikenellaceae</taxon>
        <taxon>Rikenellaceae incertae sedis</taxon>
        <taxon>Candidatus Coprenecus</taxon>
    </lineage>
</organism>
<keyword evidence="5" id="KW-0021">Allosteric enzyme</keyword>
<gene>
    <name evidence="16" type="primary">upp</name>
    <name evidence="16" type="ORF">IAC04_02820</name>
</gene>
<name>A0A9D2GQB1_9BACT</name>
<evidence type="ECO:0000313" key="16">
    <source>
        <dbReference type="EMBL" id="HIZ85403.1"/>
    </source>
</evidence>
<comment type="caution">
    <text evidence="16">The sequence shown here is derived from an EMBL/GenBank/DDBJ whole genome shotgun (WGS) entry which is preliminary data.</text>
</comment>
<dbReference type="EMBL" id="DXAW01000055">
    <property type="protein sequence ID" value="HIZ85403.1"/>
    <property type="molecule type" value="Genomic_DNA"/>
</dbReference>
<evidence type="ECO:0000256" key="1">
    <source>
        <dbReference type="ARBA" id="ARBA00001946"/>
    </source>
</evidence>
<evidence type="ECO:0000256" key="2">
    <source>
        <dbReference type="ARBA" id="ARBA00005180"/>
    </source>
</evidence>
<dbReference type="InterPro" id="IPR029057">
    <property type="entry name" value="PRTase-like"/>
</dbReference>
<keyword evidence="8" id="KW-0547">Nucleotide-binding</keyword>
<keyword evidence="9" id="KW-0342">GTP-binding</keyword>
<feature type="domain" description="Phosphoribosyltransferase" evidence="15">
    <location>
        <begin position="12"/>
        <end position="214"/>
    </location>
</feature>
<evidence type="ECO:0000256" key="11">
    <source>
        <dbReference type="ARBA" id="ARBA00052919"/>
    </source>
</evidence>
<evidence type="ECO:0000256" key="5">
    <source>
        <dbReference type="ARBA" id="ARBA00022533"/>
    </source>
</evidence>
<dbReference type="PANTHER" id="PTHR11608:SF0">
    <property type="entry name" value="BIFUNCTIONAL PROTEIN PYRR"/>
    <property type="match status" value="1"/>
</dbReference>
<comment type="similarity">
    <text evidence="3">Belongs to the UPRTase family.</text>
</comment>
<reference evidence="16" key="1">
    <citation type="journal article" date="2021" name="PeerJ">
        <title>Extensive microbial diversity within the chicken gut microbiome revealed by metagenomics and culture.</title>
        <authorList>
            <person name="Gilroy R."/>
            <person name="Ravi A."/>
            <person name="Getino M."/>
            <person name="Pursley I."/>
            <person name="Horton D.L."/>
            <person name="Alikhan N.F."/>
            <person name="Baker D."/>
            <person name="Gharbi K."/>
            <person name="Hall N."/>
            <person name="Watson M."/>
            <person name="Adriaenssens E.M."/>
            <person name="Foster-Nyarko E."/>
            <person name="Jarju S."/>
            <person name="Secka A."/>
            <person name="Antonio M."/>
            <person name="Oren A."/>
            <person name="Chaudhuri R.R."/>
            <person name="La Ragione R."/>
            <person name="Hildebrand F."/>
            <person name="Pallen M.J."/>
        </authorList>
    </citation>
    <scope>NUCLEOTIDE SEQUENCE</scope>
    <source>
        <strain evidence="16">Gambia16-554</strain>
    </source>
</reference>
<evidence type="ECO:0000256" key="4">
    <source>
        <dbReference type="ARBA" id="ARBA00011894"/>
    </source>
</evidence>
<reference evidence="16" key="2">
    <citation type="submission" date="2021-04" db="EMBL/GenBank/DDBJ databases">
        <authorList>
            <person name="Gilroy R."/>
        </authorList>
    </citation>
    <scope>NUCLEOTIDE SEQUENCE</scope>
    <source>
        <strain evidence="16">Gambia16-554</strain>
    </source>
</reference>
<dbReference type="AlphaFoldDB" id="A0A9D2GQB1"/>
<dbReference type="SUPFAM" id="SSF53271">
    <property type="entry name" value="PRTase-like"/>
    <property type="match status" value="1"/>
</dbReference>
<dbReference type="GO" id="GO:0004845">
    <property type="term" value="F:uracil phosphoribosyltransferase activity"/>
    <property type="evidence" value="ECO:0007669"/>
    <property type="project" value="UniProtKB-EC"/>
</dbReference>
<dbReference type="Pfam" id="PF14681">
    <property type="entry name" value="UPRTase"/>
    <property type="match status" value="1"/>
</dbReference>
<evidence type="ECO:0000256" key="9">
    <source>
        <dbReference type="ARBA" id="ARBA00023134"/>
    </source>
</evidence>
<evidence type="ECO:0000313" key="17">
    <source>
        <dbReference type="Proteomes" id="UP000824115"/>
    </source>
</evidence>